<protein>
    <recommendedName>
        <fullName evidence="4">DUF4408 domain-containing protein</fullName>
    </recommendedName>
</protein>
<keyword evidence="1" id="KW-1133">Transmembrane helix</keyword>
<reference evidence="2" key="1">
    <citation type="submission" date="2023-05" db="EMBL/GenBank/DDBJ databases">
        <title>Nepenthes gracilis genome sequencing.</title>
        <authorList>
            <person name="Fukushima K."/>
        </authorList>
    </citation>
    <scope>NUCLEOTIDE SEQUENCE</scope>
    <source>
        <strain evidence="2">SING2019-196</strain>
    </source>
</reference>
<evidence type="ECO:0008006" key="4">
    <source>
        <dbReference type="Google" id="ProtNLM"/>
    </source>
</evidence>
<dbReference type="AlphaFoldDB" id="A0AAD3SWI9"/>
<name>A0AAD3SWI9_NEPGR</name>
<keyword evidence="3" id="KW-1185">Reference proteome</keyword>
<sequence>MNTLQINHVKIEKGNAILRYSQLRKITNLFRIIEIFLFLAMISRVSFQLPQAFKLSGEYFHDFFVVLVSPRFVFIVGNAIIIILFAKSGHFRVKNPSSNQAVTASYEQEYMQKQVKQSLAEESTVMASIFPSSEAKTYHRSKSEKLRRKVCDKNCCELRRSSTVNTRKCCKYCQETGEAHYPEDHMTTEEFRQTVEAFIAKQQRFLREEEFSSTG</sequence>
<accession>A0AAD3SWI9</accession>
<feature type="transmembrane region" description="Helical" evidence="1">
    <location>
        <begin position="59"/>
        <end position="86"/>
    </location>
</feature>
<gene>
    <name evidence="2" type="ORF">Nepgr_020017</name>
</gene>
<dbReference type="PANTHER" id="PTHR33640:SF8">
    <property type="entry name" value="TRANSMEMBRANE PROTEIN"/>
    <property type="match status" value="1"/>
</dbReference>
<dbReference type="Proteomes" id="UP001279734">
    <property type="component" value="Unassembled WGS sequence"/>
</dbReference>
<evidence type="ECO:0000313" key="2">
    <source>
        <dbReference type="EMBL" id="GMH18176.1"/>
    </source>
</evidence>
<keyword evidence="1" id="KW-0472">Membrane</keyword>
<evidence type="ECO:0000313" key="3">
    <source>
        <dbReference type="Proteomes" id="UP001279734"/>
    </source>
</evidence>
<dbReference type="PANTHER" id="PTHR33640">
    <property type="entry name" value="TRANSMEMBRANE PROTEIN"/>
    <property type="match status" value="1"/>
</dbReference>
<proteinExistence type="predicted"/>
<comment type="caution">
    <text evidence="2">The sequence shown here is derived from an EMBL/GenBank/DDBJ whole genome shotgun (WGS) entry which is preliminary data.</text>
</comment>
<keyword evidence="1" id="KW-0812">Transmembrane</keyword>
<evidence type="ECO:0000256" key="1">
    <source>
        <dbReference type="SAM" id="Phobius"/>
    </source>
</evidence>
<dbReference type="EMBL" id="BSYO01000018">
    <property type="protein sequence ID" value="GMH18176.1"/>
    <property type="molecule type" value="Genomic_DNA"/>
</dbReference>
<feature type="transmembrane region" description="Helical" evidence="1">
    <location>
        <begin position="29"/>
        <end position="47"/>
    </location>
</feature>
<organism evidence="2 3">
    <name type="scientific">Nepenthes gracilis</name>
    <name type="common">Slender pitcher plant</name>
    <dbReference type="NCBI Taxonomy" id="150966"/>
    <lineage>
        <taxon>Eukaryota</taxon>
        <taxon>Viridiplantae</taxon>
        <taxon>Streptophyta</taxon>
        <taxon>Embryophyta</taxon>
        <taxon>Tracheophyta</taxon>
        <taxon>Spermatophyta</taxon>
        <taxon>Magnoliopsida</taxon>
        <taxon>eudicotyledons</taxon>
        <taxon>Gunneridae</taxon>
        <taxon>Pentapetalae</taxon>
        <taxon>Caryophyllales</taxon>
        <taxon>Nepenthaceae</taxon>
        <taxon>Nepenthes</taxon>
    </lineage>
</organism>